<dbReference type="InterPro" id="IPR036770">
    <property type="entry name" value="Ankyrin_rpt-contain_sf"/>
</dbReference>
<dbReference type="PROSITE" id="PS50088">
    <property type="entry name" value="ANK_REPEAT"/>
    <property type="match status" value="5"/>
</dbReference>
<evidence type="ECO:0000313" key="6">
    <source>
        <dbReference type="Proteomes" id="UP000507470"/>
    </source>
</evidence>
<evidence type="ECO:0000256" key="3">
    <source>
        <dbReference type="PROSITE-ProRule" id="PRU00023"/>
    </source>
</evidence>
<dbReference type="AlphaFoldDB" id="A0A6J8CYT6"/>
<dbReference type="PANTHER" id="PTHR24123:SF33">
    <property type="entry name" value="PROTEIN HOS4"/>
    <property type="match status" value="1"/>
</dbReference>
<dbReference type="PROSITE" id="PS50297">
    <property type="entry name" value="ANK_REP_REGION"/>
    <property type="match status" value="2"/>
</dbReference>
<dbReference type="Gene3D" id="3.30.460.90">
    <property type="match status" value="1"/>
</dbReference>
<reference evidence="5 6" key="1">
    <citation type="submission" date="2020-06" db="EMBL/GenBank/DDBJ databases">
        <authorList>
            <person name="Li R."/>
            <person name="Bekaert M."/>
        </authorList>
    </citation>
    <scope>NUCLEOTIDE SEQUENCE [LARGE SCALE GENOMIC DNA]</scope>
    <source>
        <strain evidence="6">wild</strain>
    </source>
</reference>
<gene>
    <name evidence="5" type="ORF">MCOR_35130</name>
</gene>
<feature type="repeat" description="ANK" evidence="3">
    <location>
        <begin position="355"/>
        <end position="388"/>
    </location>
</feature>
<evidence type="ECO:0000256" key="2">
    <source>
        <dbReference type="ARBA" id="ARBA00023043"/>
    </source>
</evidence>
<dbReference type="Gene3D" id="1.25.40.20">
    <property type="entry name" value="Ankyrin repeat-containing domain"/>
    <property type="match status" value="3"/>
</dbReference>
<dbReference type="InterPro" id="IPR002110">
    <property type="entry name" value="Ankyrin_rpt"/>
</dbReference>
<dbReference type="InterPro" id="IPR051165">
    <property type="entry name" value="Multifunctional_ANK_Repeat"/>
</dbReference>
<protein>
    <submittedName>
        <fullName evidence="5">ANKRD28</fullName>
    </submittedName>
</protein>
<dbReference type="EMBL" id="CACVKT020006353">
    <property type="protein sequence ID" value="CAC5400995.1"/>
    <property type="molecule type" value="Genomic_DNA"/>
</dbReference>
<dbReference type="Pfam" id="PF00023">
    <property type="entry name" value="Ank"/>
    <property type="match status" value="1"/>
</dbReference>
<keyword evidence="2 3" id="KW-0040">ANK repeat</keyword>
<keyword evidence="1" id="KW-0677">Repeat</keyword>
<dbReference type="SUPFAM" id="SSF48403">
    <property type="entry name" value="Ankyrin repeat"/>
    <property type="match status" value="2"/>
</dbReference>
<name>A0A6J8CYT6_MYTCO</name>
<feature type="region of interest" description="Disordered" evidence="4">
    <location>
        <begin position="500"/>
        <end position="523"/>
    </location>
</feature>
<dbReference type="OrthoDB" id="6113748at2759"/>
<organism evidence="5 6">
    <name type="scientific">Mytilus coruscus</name>
    <name type="common">Sea mussel</name>
    <dbReference type="NCBI Taxonomy" id="42192"/>
    <lineage>
        <taxon>Eukaryota</taxon>
        <taxon>Metazoa</taxon>
        <taxon>Spiralia</taxon>
        <taxon>Lophotrochozoa</taxon>
        <taxon>Mollusca</taxon>
        <taxon>Bivalvia</taxon>
        <taxon>Autobranchia</taxon>
        <taxon>Pteriomorphia</taxon>
        <taxon>Mytilida</taxon>
        <taxon>Mytiloidea</taxon>
        <taxon>Mytilidae</taxon>
        <taxon>Mytilinae</taxon>
        <taxon>Mytilus</taxon>
    </lineage>
</organism>
<keyword evidence="6" id="KW-1185">Reference proteome</keyword>
<evidence type="ECO:0000256" key="1">
    <source>
        <dbReference type="ARBA" id="ARBA00022737"/>
    </source>
</evidence>
<evidence type="ECO:0000313" key="5">
    <source>
        <dbReference type="EMBL" id="CAC5400995.1"/>
    </source>
</evidence>
<feature type="repeat" description="ANK" evidence="3">
    <location>
        <begin position="45"/>
        <end position="77"/>
    </location>
</feature>
<evidence type="ECO:0000256" key="4">
    <source>
        <dbReference type="SAM" id="MobiDB-lite"/>
    </source>
</evidence>
<sequence length="919" mass="104731">MTTETNRSYSDELFEAFDDNDEETFVKLLESGVSSNSCLYDSEQGNVCILSNAVRKGSTRFVDILLKYGADPNYEDEDGETPLFEALFSDCDTSIQESLYRYGANKNHKNKAGNTPFIQLVIRCSDDQAYNFQSTTLFHLLECGTDFQLSSSRDQKLIHFIPLIHRCHISKTDTSERHICIRYLEVLTQNGLSVHLKDGSRLTPLHYASMACCEGAVQYLIDHGAKTNARTISGQLPLHFLGQNGDRPGFQICLRLLLDSGSSLKNVDNQGRNILHYITTSNKVSKLAIETVINEGMNPDLKDNCGLTPLHLCVIPSIFVHPDELEDDEEDKTNISNILTFLVYNGASVNAVDKNGLTPLHYSLRYELKQEIIGTLLELGADTNLRTMTGETALHRATLYPNLLREVLNRRLYLPFLKAGADVNICDFEGRSPVQYAVISKRTSLFKALGIIYCRETDPLPCKIYPSGETDLNVFLEVKMPLDGTYSDEKIPEQMNIREQAQNRPSGRCKLSSDDSSSDCSEQNITYSRSNTIDLSEDTYTDLFGGADEECIGEDHMWCDCPLLQTVVNHNKMVDTVKWIVHCEQHRQSLANYMELILNTNNMGLYLDITENNLVAETIQKLLEKLAFGVKQKNTLFECELQLAGSWKEGTKIVSPDEFDFKWILTKFSTAFDVTESNDENIRSYVKFRLKEQYKDSLFNIDIVPTLAPPNWIPRHINNSKKMLQNFGLEPHHTYSVVLKTPDSRFVQNWNTLFRISLSDVEVAIFKSIPASALKGYILVKSLINTLYFPQIYVIDEDYYRKRFITTYIIKTCFLHELEDDINNISHTQECPDHLAKIWALKIVNRIWNAMDCGHLEPYFFPGVNLLVNNSLKLFNNKLFYTCEIDCIQHLLQTGIATLCIRHGDDEFKKLFSTTFSKK</sequence>
<accession>A0A6J8CYT6</accession>
<dbReference type="Proteomes" id="UP000507470">
    <property type="component" value="Unassembled WGS sequence"/>
</dbReference>
<dbReference type="SMART" id="SM00248">
    <property type="entry name" value="ANK"/>
    <property type="match status" value="8"/>
</dbReference>
<feature type="repeat" description="ANK" evidence="3">
    <location>
        <begin position="233"/>
        <end position="269"/>
    </location>
</feature>
<dbReference type="Gene3D" id="1.10.1410.40">
    <property type="match status" value="1"/>
</dbReference>
<feature type="repeat" description="ANK" evidence="3">
    <location>
        <begin position="270"/>
        <end position="304"/>
    </location>
</feature>
<dbReference type="Pfam" id="PF12796">
    <property type="entry name" value="Ank_2"/>
    <property type="match status" value="2"/>
</dbReference>
<dbReference type="PANTHER" id="PTHR24123">
    <property type="entry name" value="ANKYRIN REPEAT-CONTAINING"/>
    <property type="match status" value="1"/>
</dbReference>
<proteinExistence type="predicted"/>
<feature type="repeat" description="ANK" evidence="3">
    <location>
        <begin position="200"/>
        <end position="232"/>
    </location>
</feature>